<dbReference type="EMBL" id="CM042026">
    <property type="protein sequence ID" value="KAI3805473.1"/>
    <property type="molecule type" value="Genomic_DNA"/>
</dbReference>
<proteinExistence type="predicted"/>
<organism evidence="1 2">
    <name type="scientific">Smallanthus sonchifolius</name>
    <dbReference type="NCBI Taxonomy" id="185202"/>
    <lineage>
        <taxon>Eukaryota</taxon>
        <taxon>Viridiplantae</taxon>
        <taxon>Streptophyta</taxon>
        <taxon>Embryophyta</taxon>
        <taxon>Tracheophyta</taxon>
        <taxon>Spermatophyta</taxon>
        <taxon>Magnoliopsida</taxon>
        <taxon>eudicotyledons</taxon>
        <taxon>Gunneridae</taxon>
        <taxon>Pentapetalae</taxon>
        <taxon>asterids</taxon>
        <taxon>campanulids</taxon>
        <taxon>Asterales</taxon>
        <taxon>Asteraceae</taxon>
        <taxon>Asteroideae</taxon>
        <taxon>Heliantheae alliance</taxon>
        <taxon>Millerieae</taxon>
        <taxon>Smallanthus</taxon>
    </lineage>
</organism>
<protein>
    <submittedName>
        <fullName evidence="1">Uncharacterized protein</fullName>
    </submittedName>
</protein>
<comment type="caution">
    <text evidence="1">The sequence shown here is derived from an EMBL/GenBank/DDBJ whole genome shotgun (WGS) entry which is preliminary data.</text>
</comment>
<reference evidence="2" key="1">
    <citation type="journal article" date="2022" name="Mol. Ecol. Resour.">
        <title>The genomes of chicory, endive, great burdock and yacon provide insights into Asteraceae palaeo-polyploidization history and plant inulin production.</title>
        <authorList>
            <person name="Fan W."/>
            <person name="Wang S."/>
            <person name="Wang H."/>
            <person name="Wang A."/>
            <person name="Jiang F."/>
            <person name="Liu H."/>
            <person name="Zhao H."/>
            <person name="Xu D."/>
            <person name="Zhang Y."/>
        </authorList>
    </citation>
    <scope>NUCLEOTIDE SEQUENCE [LARGE SCALE GENOMIC DNA]</scope>
    <source>
        <strain evidence="2">cv. Yunnan</strain>
    </source>
</reference>
<sequence>MVDVLSVSFLFVVCNGGFEVVSVLAVRGRRCVCCCCKSGCLPRVTTSSLHSICISDSTASLNIVAVADAVSSAIAAVMQYL</sequence>
<reference evidence="1 2" key="2">
    <citation type="journal article" date="2022" name="Mol. Ecol. Resour.">
        <title>The genomes of chicory, endive, great burdock and yacon provide insights into Asteraceae paleo-polyploidization history and plant inulin production.</title>
        <authorList>
            <person name="Fan W."/>
            <person name="Wang S."/>
            <person name="Wang H."/>
            <person name="Wang A."/>
            <person name="Jiang F."/>
            <person name="Liu H."/>
            <person name="Zhao H."/>
            <person name="Xu D."/>
            <person name="Zhang Y."/>
        </authorList>
    </citation>
    <scope>NUCLEOTIDE SEQUENCE [LARGE SCALE GENOMIC DNA]</scope>
    <source>
        <strain evidence="2">cv. Yunnan</strain>
        <tissue evidence="1">Leaves</tissue>
    </source>
</reference>
<gene>
    <name evidence="1" type="ORF">L1987_27892</name>
</gene>
<evidence type="ECO:0000313" key="2">
    <source>
        <dbReference type="Proteomes" id="UP001056120"/>
    </source>
</evidence>
<name>A0ACB9ID62_9ASTR</name>
<dbReference type="Proteomes" id="UP001056120">
    <property type="component" value="Linkage Group LG09"/>
</dbReference>
<keyword evidence="2" id="KW-1185">Reference proteome</keyword>
<evidence type="ECO:0000313" key="1">
    <source>
        <dbReference type="EMBL" id="KAI3805473.1"/>
    </source>
</evidence>
<accession>A0ACB9ID62</accession>